<keyword evidence="2" id="KW-1185">Reference proteome</keyword>
<gene>
    <name evidence="1" type="ORF">LAUMK142_00448</name>
</gene>
<organism evidence="1 2">
    <name type="scientific">Mycobacterium pseudokansasii</name>
    <dbReference type="NCBI Taxonomy" id="2341080"/>
    <lineage>
        <taxon>Bacteria</taxon>
        <taxon>Bacillati</taxon>
        <taxon>Actinomycetota</taxon>
        <taxon>Actinomycetes</taxon>
        <taxon>Mycobacteriales</taxon>
        <taxon>Mycobacteriaceae</taxon>
        <taxon>Mycobacterium</taxon>
    </lineage>
</organism>
<name>A0A498QLL2_9MYCO</name>
<sequence length="33" mass="3629">MQKTPTQSLYAWRALTDGAGVPYSLKENNAEST</sequence>
<protein>
    <submittedName>
        <fullName evidence="1">Uncharacterized protein</fullName>
    </submittedName>
</protein>
<dbReference type="Proteomes" id="UP000268285">
    <property type="component" value="Unassembled WGS sequence"/>
</dbReference>
<evidence type="ECO:0000313" key="1">
    <source>
        <dbReference type="EMBL" id="VBA46734.1"/>
    </source>
</evidence>
<reference evidence="1 2" key="1">
    <citation type="submission" date="2018-09" db="EMBL/GenBank/DDBJ databases">
        <authorList>
            <person name="Tagini F."/>
        </authorList>
    </citation>
    <scope>NUCLEOTIDE SEQUENCE [LARGE SCALE GENOMIC DNA]</scope>
    <source>
        <strain evidence="1 2">MK142</strain>
    </source>
</reference>
<accession>A0A498QLL2</accession>
<dbReference type="EMBL" id="UPHU01000001">
    <property type="protein sequence ID" value="VBA46734.1"/>
    <property type="molecule type" value="Genomic_DNA"/>
</dbReference>
<dbReference type="AlphaFoldDB" id="A0A498QLL2"/>
<evidence type="ECO:0000313" key="2">
    <source>
        <dbReference type="Proteomes" id="UP000268285"/>
    </source>
</evidence>
<proteinExistence type="predicted"/>